<gene>
    <name evidence="1" type="ORF">TWF718_001489</name>
</gene>
<name>A0AAN8RH41_9PEZI</name>
<protein>
    <submittedName>
        <fullName evidence="1">Uncharacterized protein</fullName>
    </submittedName>
</protein>
<sequence>MPPPAFDPPSGPAAFVKKTQKTGVSKPKSQLQLHCPGCTKEFSLPASMISHLEAGSCPSMIDRQDVNYTFATYSEAESLLLSDHRKSLGCLLNHEDFQGKLFQCRGDNCVLTFSVLSALIQHADSGKCNADCGTPRIVDHLRVNVYYQSVLHKVRRMASMGTTTMFVKPLPYPAFDRFLRLSERWGPISYQLVSCLSSAVSNVSLSESDGEGRSFLTFRNPLDMERILNDIGNLATQLRGELQQVQPAQKGGYSDGPGQVLIYLGKTEGAHDPIRFLDDVDRFRKLLQKEFYGPPIQPSGAKFWGP</sequence>
<evidence type="ECO:0000313" key="1">
    <source>
        <dbReference type="EMBL" id="KAK6357164.1"/>
    </source>
</evidence>
<reference evidence="1 2" key="1">
    <citation type="submission" date="2019-10" db="EMBL/GenBank/DDBJ databases">
        <authorList>
            <person name="Palmer J.M."/>
        </authorList>
    </citation>
    <scope>NUCLEOTIDE SEQUENCE [LARGE SCALE GENOMIC DNA]</scope>
    <source>
        <strain evidence="1 2">TWF718</strain>
    </source>
</reference>
<comment type="caution">
    <text evidence="1">The sequence shown here is derived from an EMBL/GenBank/DDBJ whole genome shotgun (WGS) entry which is preliminary data.</text>
</comment>
<organism evidence="1 2">
    <name type="scientific">Orbilia javanica</name>
    <dbReference type="NCBI Taxonomy" id="47235"/>
    <lineage>
        <taxon>Eukaryota</taxon>
        <taxon>Fungi</taxon>
        <taxon>Dikarya</taxon>
        <taxon>Ascomycota</taxon>
        <taxon>Pezizomycotina</taxon>
        <taxon>Orbiliomycetes</taxon>
        <taxon>Orbiliales</taxon>
        <taxon>Orbiliaceae</taxon>
        <taxon>Orbilia</taxon>
    </lineage>
</organism>
<dbReference type="AlphaFoldDB" id="A0AAN8RH41"/>
<dbReference type="EMBL" id="JAVHNR010000001">
    <property type="protein sequence ID" value="KAK6357164.1"/>
    <property type="molecule type" value="Genomic_DNA"/>
</dbReference>
<keyword evidence="2" id="KW-1185">Reference proteome</keyword>
<proteinExistence type="predicted"/>
<accession>A0AAN8RH41</accession>
<evidence type="ECO:0000313" key="2">
    <source>
        <dbReference type="Proteomes" id="UP001313282"/>
    </source>
</evidence>
<dbReference type="Proteomes" id="UP001313282">
    <property type="component" value="Unassembled WGS sequence"/>
</dbReference>